<dbReference type="EMBL" id="MCFH01000011">
    <property type="protein sequence ID" value="ORX54185.1"/>
    <property type="molecule type" value="Genomic_DNA"/>
</dbReference>
<dbReference type="PANTHER" id="PTHR43591">
    <property type="entry name" value="METHYLTRANSFERASE"/>
    <property type="match status" value="1"/>
</dbReference>
<evidence type="ECO:0000259" key="1">
    <source>
        <dbReference type="Pfam" id="PF08241"/>
    </source>
</evidence>
<name>A0A1Y1VEA2_9FUNG</name>
<dbReference type="GO" id="GO:0032259">
    <property type="term" value="P:methylation"/>
    <property type="evidence" value="ECO:0007669"/>
    <property type="project" value="UniProtKB-KW"/>
</dbReference>
<sequence>MTISSEKYKQLSIKEFNKAAEKYESDEAGIYKLCKEDYLPILDEIKKIEFETLLDAGCGTAPMASLLKEAYPNKKYTGIDLSEKMIEKAKEKNLENTEFMVGDCENLPFEEGSFDVVINSQSFHHYPNPQNFFNSVYKVLKPGGRLILRDNTSNGVLRWIINYIEIPLFNLTGHGDVKIYSIEQVKEFCKNANLEVETIQKQKHFRLHLVAVKKDKN</sequence>
<keyword evidence="2" id="KW-0489">Methyltransferase</keyword>
<dbReference type="Gene3D" id="3.40.50.150">
    <property type="entry name" value="Vaccinia Virus protein VP39"/>
    <property type="match status" value="1"/>
</dbReference>
<dbReference type="InterPro" id="IPR029063">
    <property type="entry name" value="SAM-dependent_MTases_sf"/>
</dbReference>
<reference evidence="2 3" key="1">
    <citation type="submission" date="2016-08" db="EMBL/GenBank/DDBJ databases">
        <title>Genomes of anaerobic fungi encode conserved fungal cellulosomes for biomass hydrolysis.</title>
        <authorList>
            <consortium name="DOE Joint Genome Institute"/>
            <person name="Haitjema C.H."/>
            <person name="Gilmore S.P."/>
            <person name="Henske J.K."/>
            <person name="Solomon K.V."/>
            <person name="De Groot R."/>
            <person name="Kuo A."/>
            <person name="Mondo S.J."/>
            <person name="Salamov A.A."/>
            <person name="Labutti K."/>
            <person name="Zhao Z."/>
            <person name="Chiniquy J."/>
            <person name="Barry K."/>
            <person name="Brewer H.M."/>
            <person name="Purvine S.O."/>
            <person name="Wright A.T."/>
            <person name="Boxma B."/>
            <person name="Van Alen T."/>
            <person name="Hackstein J.H."/>
            <person name="Baker S.E."/>
            <person name="Grigoriev I.V."/>
            <person name="O'Malley M.A."/>
        </authorList>
    </citation>
    <scope>NUCLEOTIDE SEQUENCE [LARGE SCALE GENOMIC DNA]</scope>
    <source>
        <strain evidence="3">finn</strain>
    </source>
</reference>
<gene>
    <name evidence="2" type="ORF">BCR36DRAFT_322470</name>
</gene>
<dbReference type="InterPro" id="IPR013216">
    <property type="entry name" value="Methyltransf_11"/>
</dbReference>
<evidence type="ECO:0000313" key="2">
    <source>
        <dbReference type="EMBL" id="ORX54185.1"/>
    </source>
</evidence>
<comment type="caution">
    <text evidence="2">The sequence shown here is derived from an EMBL/GenBank/DDBJ whole genome shotgun (WGS) entry which is preliminary data.</text>
</comment>
<organism evidence="2 3">
    <name type="scientific">Piromyces finnis</name>
    <dbReference type="NCBI Taxonomy" id="1754191"/>
    <lineage>
        <taxon>Eukaryota</taxon>
        <taxon>Fungi</taxon>
        <taxon>Fungi incertae sedis</taxon>
        <taxon>Chytridiomycota</taxon>
        <taxon>Chytridiomycota incertae sedis</taxon>
        <taxon>Neocallimastigomycetes</taxon>
        <taxon>Neocallimastigales</taxon>
        <taxon>Neocallimastigaceae</taxon>
        <taxon>Piromyces</taxon>
    </lineage>
</organism>
<proteinExistence type="predicted"/>
<dbReference type="AlphaFoldDB" id="A0A1Y1VEA2"/>
<keyword evidence="2" id="KW-0808">Transferase</keyword>
<dbReference type="Proteomes" id="UP000193719">
    <property type="component" value="Unassembled WGS sequence"/>
</dbReference>
<feature type="domain" description="Methyltransferase type 11" evidence="1">
    <location>
        <begin position="54"/>
        <end position="148"/>
    </location>
</feature>
<dbReference type="SUPFAM" id="SSF53335">
    <property type="entry name" value="S-adenosyl-L-methionine-dependent methyltransferases"/>
    <property type="match status" value="1"/>
</dbReference>
<dbReference type="GO" id="GO:0008757">
    <property type="term" value="F:S-adenosylmethionine-dependent methyltransferase activity"/>
    <property type="evidence" value="ECO:0007669"/>
    <property type="project" value="InterPro"/>
</dbReference>
<accession>A0A1Y1VEA2</accession>
<keyword evidence="3" id="KW-1185">Reference proteome</keyword>
<evidence type="ECO:0000313" key="3">
    <source>
        <dbReference type="Proteomes" id="UP000193719"/>
    </source>
</evidence>
<dbReference type="STRING" id="1754191.A0A1Y1VEA2"/>
<dbReference type="OrthoDB" id="16816at2759"/>
<dbReference type="Pfam" id="PF08241">
    <property type="entry name" value="Methyltransf_11"/>
    <property type="match status" value="1"/>
</dbReference>
<reference evidence="2 3" key="2">
    <citation type="submission" date="2016-08" db="EMBL/GenBank/DDBJ databases">
        <title>Pervasive Adenine N6-methylation of Active Genes in Fungi.</title>
        <authorList>
            <consortium name="DOE Joint Genome Institute"/>
            <person name="Mondo S.J."/>
            <person name="Dannebaum R.O."/>
            <person name="Kuo R.C."/>
            <person name="Labutti K."/>
            <person name="Haridas S."/>
            <person name="Kuo A."/>
            <person name="Salamov A."/>
            <person name="Ahrendt S.R."/>
            <person name="Lipzen A."/>
            <person name="Sullivan W."/>
            <person name="Andreopoulos W.B."/>
            <person name="Clum A."/>
            <person name="Lindquist E."/>
            <person name="Daum C."/>
            <person name="Ramamoorthy G.K."/>
            <person name="Gryganskyi A."/>
            <person name="Culley D."/>
            <person name="Magnuson J.K."/>
            <person name="James T.Y."/>
            <person name="O'Malley M.A."/>
            <person name="Stajich J.E."/>
            <person name="Spatafora J.W."/>
            <person name="Visel A."/>
            <person name="Grigoriev I.V."/>
        </authorList>
    </citation>
    <scope>NUCLEOTIDE SEQUENCE [LARGE SCALE GENOMIC DNA]</scope>
    <source>
        <strain evidence="3">finn</strain>
    </source>
</reference>
<dbReference type="CDD" id="cd02440">
    <property type="entry name" value="AdoMet_MTases"/>
    <property type="match status" value="1"/>
</dbReference>
<protein>
    <submittedName>
        <fullName evidence="2">Putative methyltransferase type 11</fullName>
    </submittedName>
</protein>